<name>A0A2X3XZI4_9STRE</name>
<dbReference type="NCBIfam" id="TIGR03927">
    <property type="entry name" value="T7SS_EssA_Firm"/>
    <property type="match status" value="1"/>
</dbReference>
<dbReference type="AlphaFoldDB" id="A0A2X3XZI4"/>
<feature type="chain" id="PRO_5015991007" evidence="2">
    <location>
        <begin position="23"/>
        <end position="151"/>
    </location>
</feature>
<keyword evidence="1" id="KW-0812">Transmembrane</keyword>
<proteinExistence type="predicted"/>
<gene>
    <name evidence="3" type="ORF">NCTC12278_01132</name>
</gene>
<evidence type="ECO:0000313" key="4">
    <source>
        <dbReference type="Proteomes" id="UP000249495"/>
    </source>
</evidence>
<feature type="signal peptide" evidence="2">
    <location>
        <begin position="1"/>
        <end position="22"/>
    </location>
</feature>
<sequence>MRKFFISLLVSTTVLFSSEVLADTIKDNSLTFDSGRVAQDEKESLGEQSNQVMDLFNEEDTKKLAEDKDGKASLSRQQGELFQKGKVITTSLKRKPTNLFQSSVTHVISIDANQDEEEWNLGNTLIYGGVILLAVSVAGIFTYRLNKSEKE</sequence>
<organism evidence="3 4">
    <name type="scientific">Streptococcus ferus</name>
    <dbReference type="NCBI Taxonomy" id="1345"/>
    <lineage>
        <taxon>Bacteria</taxon>
        <taxon>Bacillati</taxon>
        <taxon>Bacillota</taxon>
        <taxon>Bacilli</taxon>
        <taxon>Lactobacillales</taxon>
        <taxon>Streptococcaceae</taxon>
        <taxon>Streptococcus</taxon>
    </lineage>
</organism>
<dbReference type="InterPro" id="IPR018920">
    <property type="entry name" value="EssA/YueC"/>
</dbReference>
<keyword evidence="4" id="KW-1185">Reference proteome</keyword>
<keyword evidence="1" id="KW-1133">Transmembrane helix</keyword>
<evidence type="ECO:0000256" key="2">
    <source>
        <dbReference type="SAM" id="SignalP"/>
    </source>
</evidence>
<dbReference type="KEGG" id="sfer:NCTC12278_01132"/>
<dbReference type="EMBL" id="LS483343">
    <property type="protein sequence ID" value="SQF40561.1"/>
    <property type="molecule type" value="Genomic_DNA"/>
</dbReference>
<protein>
    <submittedName>
        <fullName evidence="3">Type VII secretion protein EssA</fullName>
    </submittedName>
</protein>
<feature type="transmembrane region" description="Helical" evidence="1">
    <location>
        <begin position="125"/>
        <end position="145"/>
    </location>
</feature>
<dbReference type="STRING" id="1123303.GCA_000372425_00656"/>
<dbReference type="RefSeq" id="WP_018029986.1">
    <property type="nucleotide sequence ID" value="NZ_JBGZXB010000027.1"/>
</dbReference>
<evidence type="ECO:0000256" key="1">
    <source>
        <dbReference type="SAM" id="Phobius"/>
    </source>
</evidence>
<accession>A0A2X3XZI4</accession>
<dbReference type="OrthoDB" id="9944970at2"/>
<evidence type="ECO:0000313" key="3">
    <source>
        <dbReference type="EMBL" id="SQF40561.1"/>
    </source>
</evidence>
<reference evidence="3 4" key="1">
    <citation type="submission" date="2018-06" db="EMBL/GenBank/DDBJ databases">
        <authorList>
            <consortium name="Pathogen Informatics"/>
            <person name="Doyle S."/>
        </authorList>
    </citation>
    <scope>NUCLEOTIDE SEQUENCE [LARGE SCALE GENOMIC DNA]</scope>
    <source>
        <strain evidence="3 4">NCTC12278</strain>
    </source>
</reference>
<keyword evidence="2" id="KW-0732">Signal</keyword>
<dbReference type="Proteomes" id="UP000249495">
    <property type="component" value="Chromosome 1"/>
</dbReference>
<keyword evidence="1" id="KW-0472">Membrane</keyword>